<accession>A0A1F6DIC0</accession>
<evidence type="ECO:0000313" key="1">
    <source>
        <dbReference type="EMBL" id="OGG61067.1"/>
    </source>
</evidence>
<dbReference type="STRING" id="1798491.A3C87_02090"/>
<comment type="caution">
    <text evidence="1">The sequence shown here is derived from an EMBL/GenBank/DDBJ whole genome shotgun (WGS) entry which is preliminary data.</text>
</comment>
<name>A0A1F6DIC0_9BACT</name>
<dbReference type="Proteomes" id="UP000176511">
    <property type="component" value="Unassembled WGS sequence"/>
</dbReference>
<dbReference type="EMBL" id="MFLE01000026">
    <property type="protein sequence ID" value="OGG61067.1"/>
    <property type="molecule type" value="Genomic_DNA"/>
</dbReference>
<gene>
    <name evidence="1" type="ORF">A3C87_02090</name>
</gene>
<evidence type="ECO:0000313" key="2">
    <source>
        <dbReference type="Proteomes" id="UP000176511"/>
    </source>
</evidence>
<dbReference type="AlphaFoldDB" id="A0A1F6DIC0"/>
<reference evidence="1 2" key="1">
    <citation type="journal article" date="2016" name="Nat. Commun.">
        <title>Thousands of microbial genomes shed light on interconnected biogeochemical processes in an aquifer system.</title>
        <authorList>
            <person name="Anantharaman K."/>
            <person name="Brown C.T."/>
            <person name="Hug L.A."/>
            <person name="Sharon I."/>
            <person name="Castelle C.J."/>
            <person name="Probst A.J."/>
            <person name="Thomas B.C."/>
            <person name="Singh A."/>
            <person name="Wilkins M.J."/>
            <person name="Karaoz U."/>
            <person name="Brodie E.L."/>
            <person name="Williams K.H."/>
            <person name="Hubbard S.S."/>
            <person name="Banfield J.F."/>
        </authorList>
    </citation>
    <scope>NUCLEOTIDE SEQUENCE [LARGE SCALE GENOMIC DNA]</scope>
</reference>
<organism evidence="1 2">
    <name type="scientific">Candidatus Kaiserbacteria bacterium RIFCSPHIGHO2_02_FULL_49_34</name>
    <dbReference type="NCBI Taxonomy" id="1798491"/>
    <lineage>
        <taxon>Bacteria</taxon>
        <taxon>Candidatus Kaiseribacteriota</taxon>
    </lineage>
</organism>
<proteinExistence type="predicted"/>
<sequence>MSYRKDLEMHTPKHGYTLHLKKPLEQGDARIADMRIDALQLKEPAEIAEACYKILHGVTGNYYLFDIALSVYIHRDDQGRTMRVRLTHALPRSLVPSIGIQLSIRTLCENPATVSWRNNHARMLSEYLHAHAFGEVAAFFKKGEQPAPLVSRGRIAVTRDFNPQEFFYIRALWKMDDGVIIKTWNSAQGIHFAKVHYIPHQNHPLKHCIWRIKVNQLILEENGVGGKELRMYLREKLNLHNTPSENP</sequence>
<protein>
    <submittedName>
        <fullName evidence="1">Uncharacterized protein</fullName>
    </submittedName>
</protein>